<comment type="caution">
    <text evidence="2">The sequence shown here is derived from an EMBL/GenBank/DDBJ whole genome shotgun (WGS) entry which is preliminary data.</text>
</comment>
<dbReference type="PANTHER" id="PTHR33840">
    <property type="match status" value="1"/>
</dbReference>
<reference evidence="2" key="1">
    <citation type="submission" date="2021-02" db="EMBL/GenBank/DDBJ databases">
        <title>Psilocybe cubensis genome.</title>
        <authorList>
            <person name="Mckernan K.J."/>
            <person name="Crawford S."/>
            <person name="Trippe A."/>
            <person name="Kane L.T."/>
            <person name="Mclaughlin S."/>
        </authorList>
    </citation>
    <scope>NUCLEOTIDE SEQUENCE [LARGE SCALE GENOMIC DNA]</scope>
    <source>
        <strain evidence="2">MGC-MH-2018</strain>
    </source>
</reference>
<evidence type="ECO:0000313" key="2">
    <source>
        <dbReference type="EMBL" id="KAG5168386.1"/>
    </source>
</evidence>
<feature type="domain" description="T6SS Phospholipase effector Tle1-like catalytic" evidence="1">
    <location>
        <begin position="37"/>
        <end position="307"/>
    </location>
</feature>
<dbReference type="PANTHER" id="PTHR33840:SF2">
    <property type="entry name" value="TLE1 PHOSPHOLIPASE DOMAIN-CONTAINING PROTEIN"/>
    <property type="match status" value="1"/>
</dbReference>
<dbReference type="InterPro" id="IPR029058">
    <property type="entry name" value="AB_hydrolase_fold"/>
</dbReference>
<proteinExistence type="predicted"/>
<dbReference type="SUPFAM" id="SSF53474">
    <property type="entry name" value="alpha/beta-Hydrolases"/>
    <property type="match status" value="1"/>
</dbReference>
<accession>A0A8H7XVD8</accession>
<dbReference type="Pfam" id="PF09994">
    <property type="entry name" value="T6SS_Tle1-like_cat"/>
    <property type="match status" value="1"/>
</dbReference>
<sequence>MSNDETTPLLNKMQSDAVENLKGDIRTYPPEHEGGYRTLVLLFDGTGDTDDGDISNVIALRNMLHPRNDPKKQLVYYQTGIGTYNPHFPGLKVKVPLVSDVSRTLDSAIAWSLDYHVVEAYQWLIDNYQENDKICLFGFSRGAYTARAQVDSVSAMINKVGLLPQARKDKAWDAYKSFTKEGPDTWTDSKAFRKENESRGVIIEFVGVWDTVNSVGTVSARKLPFTASNGSVRTFRHAVALDEHRSRFRSNMWNPPKTDPKKQPWPLVTDVDQVWFAGAHCDVGGGSVPNGTRPNLAHIALRWMVRECFKTKNGMTFDPAEIRSIGINPDMLYPKVVERPAALEPTPDLKPSTDTIKKPGVIQSAGSWLKSWFVTPPEPEKPDYSVYETYSEEKLDLIDALAPIYDQLIVNKAKWWLLENTWLKGYSPQEKRDVWRRNLGRGRTILPPVDAELTDPVKAKAKHQVPLDPRWAKLRVHRTVRTRMACAGDDKNPPYIPKALMNGETTLDKLDPELIQWVD</sequence>
<gene>
    <name evidence="2" type="ORF">JR316_006985</name>
</gene>
<protein>
    <recommendedName>
        <fullName evidence="1">T6SS Phospholipase effector Tle1-like catalytic domain-containing protein</fullName>
    </recommendedName>
</protein>
<dbReference type="AlphaFoldDB" id="A0A8H7XVD8"/>
<dbReference type="InterPro" id="IPR018712">
    <property type="entry name" value="Tle1-like_cat"/>
</dbReference>
<dbReference type="EMBL" id="JAFIQS010000006">
    <property type="protein sequence ID" value="KAG5168386.1"/>
    <property type="molecule type" value="Genomic_DNA"/>
</dbReference>
<name>A0A8H7XVD8_PSICU</name>
<evidence type="ECO:0000259" key="1">
    <source>
        <dbReference type="Pfam" id="PF09994"/>
    </source>
</evidence>
<organism evidence="2">
    <name type="scientific">Psilocybe cubensis</name>
    <name type="common">Psychedelic mushroom</name>
    <name type="synonym">Stropharia cubensis</name>
    <dbReference type="NCBI Taxonomy" id="181762"/>
    <lineage>
        <taxon>Eukaryota</taxon>
        <taxon>Fungi</taxon>
        <taxon>Dikarya</taxon>
        <taxon>Basidiomycota</taxon>
        <taxon>Agaricomycotina</taxon>
        <taxon>Agaricomycetes</taxon>
        <taxon>Agaricomycetidae</taxon>
        <taxon>Agaricales</taxon>
        <taxon>Agaricineae</taxon>
        <taxon>Strophariaceae</taxon>
        <taxon>Psilocybe</taxon>
    </lineage>
</organism>
<dbReference type="OrthoDB" id="3162439at2759"/>